<dbReference type="SUPFAM" id="SSF56112">
    <property type="entry name" value="Protein kinase-like (PK-like)"/>
    <property type="match status" value="1"/>
</dbReference>
<dbReference type="PROSITE" id="PS00107">
    <property type="entry name" value="PROTEIN_KINASE_ATP"/>
    <property type="match status" value="1"/>
</dbReference>
<dbReference type="EC" id="2.7.11.1" evidence="1"/>
<evidence type="ECO:0000256" key="1">
    <source>
        <dbReference type="ARBA" id="ARBA00012513"/>
    </source>
</evidence>
<keyword evidence="11" id="KW-0472">Membrane</keyword>
<evidence type="ECO:0000256" key="5">
    <source>
        <dbReference type="ARBA" id="ARBA00022777"/>
    </source>
</evidence>
<dbReference type="OrthoDB" id="9762169at2"/>
<feature type="transmembrane region" description="Helical" evidence="11">
    <location>
        <begin position="284"/>
        <end position="303"/>
    </location>
</feature>
<evidence type="ECO:0000313" key="13">
    <source>
        <dbReference type="EMBL" id="ANE79232.1"/>
    </source>
</evidence>
<dbReference type="GO" id="GO:0080090">
    <property type="term" value="P:regulation of primary metabolic process"/>
    <property type="evidence" value="ECO:0007669"/>
    <property type="project" value="UniProtKB-ARBA"/>
</dbReference>
<keyword evidence="11" id="KW-1133">Transmembrane helix</keyword>
<dbReference type="InterPro" id="IPR017441">
    <property type="entry name" value="Protein_kinase_ATP_BS"/>
</dbReference>
<protein>
    <recommendedName>
        <fullName evidence="1">non-specific serine/threonine protein kinase</fullName>
        <ecNumber evidence="1">2.7.11.1</ecNumber>
    </recommendedName>
</protein>
<evidence type="ECO:0000256" key="11">
    <source>
        <dbReference type="SAM" id="Phobius"/>
    </source>
</evidence>
<evidence type="ECO:0000256" key="4">
    <source>
        <dbReference type="ARBA" id="ARBA00022741"/>
    </source>
</evidence>
<dbReference type="InterPro" id="IPR000719">
    <property type="entry name" value="Prot_kinase_dom"/>
</dbReference>
<accession>A0A172UJA6</accession>
<gene>
    <name evidence="13" type="ORF">A7U43_07755</name>
</gene>
<dbReference type="PROSITE" id="PS00108">
    <property type="entry name" value="PROTEIN_KINASE_ST"/>
    <property type="match status" value="1"/>
</dbReference>
<keyword evidence="3" id="KW-0808">Transferase</keyword>
<keyword evidence="5 13" id="KW-0418">Kinase</keyword>
<dbReference type="AlphaFoldDB" id="A0A172UJA6"/>
<evidence type="ECO:0000259" key="12">
    <source>
        <dbReference type="PROSITE" id="PS50011"/>
    </source>
</evidence>
<dbReference type="RefSeq" id="WP_067993124.1">
    <property type="nucleotide sequence ID" value="NZ_CP015596.1"/>
</dbReference>
<comment type="catalytic activity">
    <reaction evidence="8">
        <text>L-seryl-[protein] + ATP = O-phospho-L-seryl-[protein] + ADP + H(+)</text>
        <dbReference type="Rhea" id="RHEA:17989"/>
        <dbReference type="Rhea" id="RHEA-COMP:9863"/>
        <dbReference type="Rhea" id="RHEA-COMP:11604"/>
        <dbReference type="ChEBI" id="CHEBI:15378"/>
        <dbReference type="ChEBI" id="CHEBI:29999"/>
        <dbReference type="ChEBI" id="CHEBI:30616"/>
        <dbReference type="ChEBI" id="CHEBI:83421"/>
        <dbReference type="ChEBI" id="CHEBI:456216"/>
        <dbReference type="EC" id="2.7.11.1"/>
    </reaction>
</comment>
<dbReference type="Proteomes" id="UP000077143">
    <property type="component" value="Chromosome"/>
</dbReference>
<feature type="compositionally biased region" description="Low complexity" evidence="10">
    <location>
        <begin position="311"/>
        <end position="343"/>
    </location>
</feature>
<dbReference type="PANTHER" id="PTHR43289:SF34">
    <property type="entry name" value="SERINE_THREONINE-PROTEIN KINASE YBDM-RELATED"/>
    <property type="match status" value="1"/>
</dbReference>
<dbReference type="KEGG" id="madi:A7U43_07755"/>
<dbReference type="PROSITE" id="PS50011">
    <property type="entry name" value="PROTEIN_KINASE_DOM"/>
    <property type="match status" value="1"/>
</dbReference>
<evidence type="ECO:0000256" key="7">
    <source>
        <dbReference type="ARBA" id="ARBA00047899"/>
    </source>
</evidence>
<evidence type="ECO:0000256" key="9">
    <source>
        <dbReference type="PROSITE-ProRule" id="PRU10141"/>
    </source>
</evidence>
<dbReference type="PANTHER" id="PTHR43289">
    <property type="entry name" value="MITOGEN-ACTIVATED PROTEIN KINASE KINASE KINASE 20-RELATED"/>
    <property type="match status" value="1"/>
</dbReference>
<feature type="domain" description="Protein kinase" evidence="12">
    <location>
        <begin position="11"/>
        <end position="251"/>
    </location>
</feature>
<keyword evidence="4 9" id="KW-0547">Nucleotide-binding</keyword>
<keyword evidence="2" id="KW-0723">Serine/threonine-protein kinase</keyword>
<feature type="region of interest" description="Disordered" evidence="10">
    <location>
        <begin position="308"/>
        <end position="372"/>
    </location>
</feature>
<keyword evidence="11" id="KW-0812">Transmembrane</keyword>
<dbReference type="STRING" id="1682113.A7U43_07755"/>
<proteinExistence type="predicted"/>
<dbReference type="GO" id="GO:0005524">
    <property type="term" value="F:ATP binding"/>
    <property type="evidence" value="ECO:0007669"/>
    <property type="project" value="UniProtKB-UniRule"/>
</dbReference>
<feature type="binding site" evidence="9">
    <location>
        <position position="40"/>
    </location>
    <ligand>
        <name>ATP</name>
        <dbReference type="ChEBI" id="CHEBI:30616"/>
    </ligand>
</feature>
<dbReference type="Pfam" id="PF00069">
    <property type="entry name" value="Pkinase"/>
    <property type="match status" value="1"/>
</dbReference>
<reference evidence="13 14" key="1">
    <citation type="submission" date="2016-05" db="EMBL/GenBank/DDBJ databases">
        <title>Complete genome sequence of a phthalic acid esters degrading Mycobacterium sp. YC-RL4.</title>
        <authorList>
            <person name="Ren L."/>
            <person name="Fan S."/>
            <person name="Ruth N."/>
            <person name="Jia Y."/>
            <person name="Wang J."/>
            <person name="Qiao C."/>
        </authorList>
    </citation>
    <scope>NUCLEOTIDE SEQUENCE [LARGE SCALE GENOMIC DNA]</scope>
    <source>
        <strain evidence="13 14">YC-RL4</strain>
    </source>
</reference>
<keyword evidence="14" id="KW-1185">Reference proteome</keyword>
<dbReference type="GO" id="GO:0004674">
    <property type="term" value="F:protein serine/threonine kinase activity"/>
    <property type="evidence" value="ECO:0007669"/>
    <property type="project" value="UniProtKB-KW"/>
</dbReference>
<organism evidence="13 14">
    <name type="scientific">Mycobacterium adipatum</name>
    <dbReference type="NCBI Taxonomy" id="1682113"/>
    <lineage>
        <taxon>Bacteria</taxon>
        <taxon>Bacillati</taxon>
        <taxon>Actinomycetota</taxon>
        <taxon>Actinomycetes</taxon>
        <taxon>Mycobacteriales</taxon>
        <taxon>Mycobacteriaceae</taxon>
        <taxon>Mycobacterium</taxon>
    </lineage>
</organism>
<evidence type="ECO:0000256" key="8">
    <source>
        <dbReference type="ARBA" id="ARBA00048679"/>
    </source>
</evidence>
<keyword evidence="6 9" id="KW-0067">ATP-binding</keyword>
<dbReference type="EMBL" id="CP015596">
    <property type="protein sequence ID" value="ANE79232.1"/>
    <property type="molecule type" value="Genomic_DNA"/>
</dbReference>
<sequence>MQGPEMLGGRYELRGVLGRGGMAEVREGWDTRLGRAVAIKLMDPALTALPENRRRFEAEARAAARLSHPHIVAVHDSGEHNGTPYIVMERLSGRTVADLIAAGPMPLAQIRSLLGDVLSALSAAHAAGIVHRDIKPANILLTDTGVPKVADFGIAKSPDSGHTATGLVIGTLGYLSPQRLAGRPATAADDLYAVGVLAFEALTGRVPAPQENLAAVRPDIEPALASVVQRAMAADPRARFADADQMRAALFAGRPQTLFLDQPLPDPATAYLPVPTPPRRRRTMLGVIGAVLAVLVLVIAFVVDTASRSGTPAPVSTTTTQAPTTTTTVTPSTATPTTPIVQQPVPPPGRGNGGEKKGENGKGPKPKRGDGG</sequence>
<feature type="compositionally biased region" description="Basic and acidic residues" evidence="10">
    <location>
        <begin position="353"/>
        <end position="372"/>
    </location>
</feature>
<dbReference type="InterPro" id="IPR011009">
    <property type="entry name" value="Kinase-like_dom_sf"/>
</dbReference>
<evidence type="ECO:0000256" key="3">
    <source>
        <dbReference type="ARBA" id="ARBA00022679"/>
    </source>
</evidence>
<dbReference type="Gene3D" id="3.30.200.20">
    <property type="entry name" value="Phosphorylase Kinase, domain 1"/>
    <property type="match status" value="1"/>
</dbReference>
<dbReference type="InterPro" id="IPR008271">
    <property type="entry name" value="Ser/Thr_kinase_AS"/>
</dbReference>
<dbReference type="CDD" id="cd14014">
    <property type="entry name" value="STKc_PknB_like"/>
    <property type="match status" value="1"/>
</dbReference>
<evidence type="ECO:0000256" key="6">
    <source>
        <dbReference type="ARBA" id="ARBA00022840"/>
    </source>
</evidence>
<name>A0A172UJA6_9MYCO</name>
<evidence type="ECO:0000256" key="10">
    <source>
        <dbReference type="SAM" id="MobiDB-lite"/>
    </source>
</evidence>
<evidence type="ECO:0000313" key="14">
    <source>
        <dbReference type="Proteomes" id="UP000077143"/>
    </source>
</evidence>
<dbReference type="SMART" id="SM00220">
    <property type="entry name" value="S_TKc"/>
    <property type="match status" value="1"/>
</dbReference>
<dbReference type="Gene3D" id="1.10.510.10">
    <property type="entry name" value="Transferase(Phosphotransferase) domain 1"/>
    <property type="match status" value="1"/>
</dbReference>
<evidence type="ECO:0000256" key="2">
    <source>
        <dbReference type="ARBA" id="ARBA00022527"/>
    </source>
</evidence>
<comment type="catalytic activity">
    <reaction evidence="7">
        <text>L-threonyl-[protein] + ATP = O-phospho-L-threonyl-[protein] + ADP + H(+)</text>
        <dbReference type="Rhea" id="RHEA:46608"/>
        <dbReference type="Rhea" id="RHEA-COMP:11060"/>
        <dbReference type="Rhea" id="RHEA-COMP:11605"/>
        <dbReference type="ChEBI" id="CHEBI:15378"/>
        <dbReference type="ChEBI" id="CHEBI:30013"/>
        <dbReference type="ChEBI" id="CHEBI:30616"/>
        <dbReference type="ChEBI" id="CHEBI:61977"/>
        <dbReference type="ChEBI" id="CHEBI:456216"/>
        <dbReference type="EC" id="2.7.11.1"/>
    </reaction>
</comment>
<dbReference type="FunFam" id="3.30.200.20:FF:000035">
    <property type="entry name" value="Serine/threonine protein kinase Stk1"/>
    <property type="match status" value="1"/>
</dbReference>